<dbReference type="GO" id="GO:0005525">
    <property type="term" value="F:GTP binding"/>
    <property type="evidence" value="ECO:0007669"/>
    <property type="project" value="UniProtKB-KW"/>
</dbReference>
<dbReference type="GO" id="GO:0003924">
    <property type="term" value="F:GTPase activity"/>
    <property type="evidence" value="ECO:0007669"/>
    <property type="project" value="InterPro"/>
</dbReference>
<dbReference type="SUPFAM" id="SSF52540">
    <property type="entry name" value="P-loop containing nucleoside triphosphate hydrolases"/>
    <property type="match status" value="1"/>
</dbReference>
<dbReference type="Pfam" id="PF02492">
    <property type="entry name" value="cobW"/>
    <property type="match status" value="1"/>
</dbReference>
<evidence type="ECO:0000256" key="7">
    <source>
        <dbReference type="ARBA" id="ARBA00023134"/>
    </source>
</evidence>
<keyword evidence="7" id="KW-0342">GTP-binding</keyword>
<evidence type="ECO:0000256" key="2">
    <source>
        <dbReference type="ARBA" id="ARBA00022596"/>
    </source>
</evidence>
<protein>
    <submittedName>
        <fullName evidence="9">Hydrogenase accessory protein HypB</fullName>
    </submittedName>
</protein>
<keyword evidence="10" id="KW-1185">Reference proteome</keyword>
<dbReference type="EMBL" id="CP025746">
    <property type="protein sequence ID" value="QAA32931.1"/>
    <property type="molecule type" value="Genomic_DNA"/>
</dbReference>
<feature type="domain" description="CobW/HypB/UreG nucleotide-binding" evidence="8">
    <location>
        <begin position="32"/>
        <end position="192"/>
    </location>
</feature>
<reference evidence="9 10" key="1">
    <citation type="submission" date="2018-01" db="EMBL/GenBank/DDBJ databases">
        <title>Genome Sequencing and Assembly of Anaerobacter polyendosporus strain CT4.</title>
        <authorList>
            <person name="Tachaapaikoon C."/>
            <person name="Sutheeworapong S."/>
            <person name="Jenjaroenpun P."/>
            <person name="Wongsurawat T."/>
            <person name="Nookeaw I."/>
            <person name="Cheawchanlertfa P."/>
            <person name="Kosugi A."/>
            <person name="Cheevadhanarak S."/>
            <person name="Ratanakhanokchai K."/>
        </authorList>
    </citation>
    <scope>NUCLEOTIDE SEQUENCE [LARGE SCALE GENOMIC DNA]</scope>
    <source>
        <strain evidence="9 10">CT4</strain>
    </source>
</reference>
<evidence type="ECO:0000259" key="8">
    <source>
        <dbReference type="Pfam" id="PF02492"/>
    </source>
</evidence>
<sequence length="219" mass="24357">MDIRVVKQVIEDSKDCSNDIKEILRSKKVYLINVMGSPGTGKTSVIIELINILKSIYNIAVVEGDIAGKVDAEKIDALGISVVQLNTEGACHIEPLSIKNILQYFDLNEIDIIFVENVGNLVCPAEYDIGADLKIAILSIPEGDDKVEKYPLLFTEADITILNKYDMLQHFEFDHNKVEENILALKPDANIFKVSTRTKEGIPELSKVLEEKLKATIGK</sequence>
<keyword evidence="6" id="KW-0862">Zinc</keyword>
<evidence type="ECO:0000256" key="4">
    <source>
        <dbReference type="ARBA" id="ARBA00022741"/>
    </source>
</evidence>
<evidence type="ECO:0000256" key="6">
    <source>
        <dbReference type="ARBA" id="ARBA00022833"/>
    </source>
</evidence>
<dbReference type="PIRSF" id="PIRSF005624">
    <property type="entry name" value="Ni-bind_GTPase"/>
    <property type="match status" value="1"/>
</dbReference>
<dbReference type="GO" id="GO:0008270">
    <property type="term" value="F:zinc ion binding"/>
    <property type="evidence" value="ECO:0007669"/>
    <property type="project" value="TreeGrafter"/>
</dbReference>
<name>A0A3R5QUZ1_9CLOT</name>
<evidence type="ECO:0000256" key="1">
    <source>
        <dbReference type="ARBA" id="ARBA00006211"/>
    </source>
</evidence>
<keyword evidence="4" id="KW-0547">Nucleotide-binding</keyword>
<dbReference type="KEGG" id="cmah:C1I91_15495"/>
<dbReference type="InterPro" id="IPR027417">
    <property type="entry name" value="P-loop_NTPase"/>
</dbReference>
<dbReference type="AlphaFoldDB" id="A0A3R5QUZ1"/>
<keyword evidence="2" id="KW-0533">Nickel</keyword>
<dbReference type="PANTHER" id="PTHR30134:SF2">
    <property type="entry name" value="HYDROGENASE MATURATION FACTOR HYPB"/>
    <property type="match status" value="1"/>
</dbReference>
<dbReference type="Gene3D" id="3.40.50.300">
    <property type="entry name" value="P-loop containing nucleotide triphosphate hydrolases"/>
    <property type="match status" value="1"/>
</dbReference>
<dbReference type="RefSeq" id="WP_128213664.1">
    <property type="nucleotide sequence ID" value="NZ_CP025746.1"/>
</dbReference>
<evidence type="ECO:0000313" key="10">
    <source>
        <dbReference type="Proteomes" id="UP000286268"/>
    </source>
</evidence>
<dbReference type="PANTHER" id="PTHR30134">
    <property type="entry name" value="HYDROGENASE PROTEIN ASSEMBLY PROTEIN, NICKEL CHAPERONE"/>
    <property type="match status" value="1"/>
</dbReference>
<proteinExistence type="inferred from homology"/>
<evidence type="ECO:0000256" key="5">
    <source>
        <dbReference type="ARBA" id="ARBA00022801"/>
    </source>
</evidence>
<dbReference type="InterPro" id="IPR003495">
    <property type="entry name" value="CobW/HypB/UreG_nucleotide-bd"/>
</dbReference>
<evidence type="ECO:0000313" key="9">
    <source>
        <dbReference type="EMBL" id="QAA32931.1"/>
    </source>
</evidence>
<dbReference type="NCBIfam" id="TIGR00073">
    <property type="entry name" value="hypB"/>
    <property type="match status" value="1"/>
</dbReference>
<keyword evidence="3" id="KW-0479">Metal-binding</keyword>
<organism evidence="9 10">
    <name type="scientific">Clostridium manihotivorum</name>
    <dbReference type="NCBI Taxonomy" id="2320868"/>
    <lineage>
        <taxon>Bacteria</taxon>
        <taxon>Bacillati</taxon>
        <taxon>Bacillota</taxon>
        <taxon>Clostridia</taxon>
        <taxon>Eubacteriales</taxon>
        <taxon>Clostridiaceae</taxon>
        <taxon>Clostridium</taxon>
    </lineage>
</organism>
<dbReference type="GO" id="GO:0016151">
    <property type="term" value="F:nickel cation binding"/>
    <property type="evidence" value="ECO:0007669"/>
    <property type="project" value="InterPro"/>
</dbReference>
<dbReference type="OrthoDB" id="9802035at2"/>
<dbReference type="GO" id="GO:0051604">
    <property type="term" value="P:protein maturation"/>
    <property type="evidence" value="ECO:0007669"/>
    <property type="project" value="InterPro"/>
</dbReference>
<comment type="similarity">
    <text evidence="1">Belongs to the SIMIBI class G3E GTPase family. HypB/HupM subfamily.</text>
</comment>
<dbReference type="InterPro" id="IPR004392">
    <property type="entry name" value="Hyd_mat_HypB"/>
</dbReference>
<dbReference type="Proteomes" id="UP000286268">
    <property type="component" value="Chromosome"/>
</dbReference>
<accession>A0A3R5QUZ1</accession>
<gene>
    <name evidence="9" type="primary">hypB</name>
    <name evidence="9" type="ORF">C1I91_15495</name>
</gene>
<keyword evidence="5" id="KW-0378">Hydrolase</keyword>
<evidence type="ECO:0000256" key="3">
    <source>
        <dbReference type="ARBA" id="ARBA00022723"/>
    </source>
</evidence>